<dbReference type="Proteomes" id="UP000770661">
    <property type="component" value="Unassembled WGS sequence"/>
</dbReference>
<evidence type="ECO:0000313" key="3">
    <source>
        <dbReference type="Proteomes" id="UP000770661"/>
    </source>
</evidence>
<gene>
    <name evidence="2" type="ORF">GWK47_027413</name>
</gene>
<accession>A0A8J8WMP1</accession>
<feature type="transmembrane region" description="Helical" evidence="1">
    <location>
        <begin position="20"/>
        <end position="38"/>
    </location>
</feature>
<organism evidence="2 3">
    <name type="scientific">Chionoecetes opilio</name>
    <name type="common">Atlantic snow crab</name>
    <name type="synonym">Cancer opilio</name>
    <dbReference type="NCBI Taxonomy" id="41210"/>
    <lineage>
        <taxon>Eukaryota</taxon>
        <taxon>Metazoa</taxon>
        <taxon>Ecdysozoa</taxon>
        <taxon>Arthropoda</taxon>
        <taxon>Crustacea</taxon>
        <taxon>Multicrustacea</taxon>
        <taxon>Malacostraca</taxon>
        <taxon>Eumalacostraca</taxon>
        <taxon>Eucarida</taxon>
        <taxon>Decapoda</taxon>
        <taxon>Pleocyemata</taxon>
        <taxon>Brachyura</taxon>
        <taxon>Eubrachyura</taxon>
        <taxon>Majoidea</taxon>
        <taxon>Majidae</taxon>
        <taxon>Chionoecetes</taxon>
    </lineage>
</organism>
<evidence type="ECO:0000313" key="2">
    <source>
        <dbReference type="EMBL" id="KAG0693694.1"/>
    </source>
</evidence>
<reference evidence="2" key="1">
    <citation type="submission" date="2020-07" db="EMBL/GenBank/DDBJ databases">
        <title>The High-quality genome of the commercially important snow crab, Chionoecetes opilio.</title>
        <authorList>
            <person name="Jeong J.-H."/>
            <person name="Ryu S."/>
        </authorList>
    </citation>
    <scope>NUCLEOTIDE SEQUENCE</scope>
    <source>
        <strain evidence="2">MADBK_172401_WGS</strain>
        <tissue evidence="2">Digestive gland</tissue>
    </source>
</reference>
<keyword evidence="1" id="KW-0472">Membrane</keyword>
<comment type="caution">
    <text evidence="2">The sequence shown here is derived from an EMBL/GenBank/DDBJ whole genome shotgun (WGS) entry which is preliminary data.</text>
</comment>
<sequence length="174" mass="20044">MISDYEKNYLMDHLLLDVTKIAYLSMYLLPLSINWASVCQRKRQMKTPTLGLSDCVPVSIGGDVFDFQKHCLFCHDITPCILPNLYDPKVLQQYRVPASRVTTDKMGDGETYKQYLLDLCEKRADELGRIVRNRIIGAPSDLHAADAKYHRSCNANIHRDATLQNHHDQKQRFC</sequence>
<dbReference type="EMBL" id="JACEEZ010026266">
    <property type="protein sequence ID" value="KAG0693694.1"/>
    <property type="molecule type" value="Genomic_DNA"/>
</dbReference>
<keyword evidence="1" id="KW-0812">Transmembrane</keyword>
<keyword evidence="1" id="KW-1133">Transmembrane helix</keyword>
<dbReference type="AlphaFoldDB" id="A0A8J8WMP1"/>
<name>A0A8J8WMP1_CHIOP</name>
<keyword evidence="3" id="KW-1185">Reference proteome</keyword>
<evidence type="ECO:0000256" key="1">
    <source>
        <dbReference type="SAM" id="Phobius"/>
    </source>
</evidence>
<protein>
    <submittedName>
        <fullName evidence="2">Uncharacterized protein</fullName>
    </submittedName>
</protein>
<proteinExistence type="predicted"/>